<dbReference type="RefSeq" id="WP_198362489.1">
    <property type="nucleotide sequence ID" value="NZ_CP091855.1"/>
</dbReference>
<keyword evidence="2" id="KW-1185">Reference proteome</keyword>
<proteinExistence type="predicted"/>
<dbReference type="GeneID" id="77171145"/>
<comment type="caution">
    <text evidence="1">The sequence shown here is derived from an EMBL/GenBank/DDBJ whole genome shotgun (WGS) entry which is preliminary data.</text>
</comment>
<evidence type="ECO:0000313" key="2">
    <source>
        <dbReference type="Proteomes" id="UP001185779"/>
    </source>
</evidence>
<gene>
    <name evidence="1" type="ORF">R3P94_16785</name>
</gene>
<reference evidence="1 2" key="1">
    <citation type="submission" date="2023-10" db="EMBL/GenBank/DDBJ databases">
        <title>Development of a sustainable strategy for remediation of hydrocarbon-contaminated territories based on the waste exchange concept.</title>
        <authorList>
            <person name="Krivoruchko A."/>
        </authorList>
    </citation>
    <scope>NUCLEOTIDE SEQUENCE [LARGE SCALE GENOMIC DNA]</scope>
    <source>
        <strain evidence="1 2">IEGM 1266</strain>
    </source>
</reference>
<evidence type="ECO:0000313" key="1">
    <source>
        <dbReference type="EMBL" id="MDV6308940.1"/>
    </source>
</evidence>
<dbReference type="Proteomes" id="UP001185779">
    <property type="component" value="Unassembled WGS sequence"/>
</dbReference>
<organism evidence="1 2">
    <name type="scientific">Gordonia amicalis</name>
    <dbReference type="NCBI Taxonomy" id="89053"/>
    <lineage>
        <taxon>Bacteria</taxon>
        <taxon>Bacillati</taxon>
        <taxon>Actinomycetota</taxon>
        <taxon>Actinomycetes</taxon>
        <taxon>Mycobacteriales</taxon>
        <taxon>Gordoniaceae</taxon>
        <taxon>Gordonia</taxon>
    </lineage>
</organism>
<sequence length="57" mass="5794">MSPQIPADGILVDTDDDGYADIAVADTDCDGIFDTAVDDQGNVEVGDFGSIDGSDAV</sequence>
<accession>A0ABU4DGS3</accession>
<dbReference type="EMBL" id="JAWLKI010000020">
    <property type="protein sequence ID" value="MDV6308940.1"/>
    <property type="molecule type" value="Genomic_DNA"/>
</dbReference>
<name>A0ABU4DGS3_9ACTN</name>
<protein>
    <submittedName>
        <fullName evidence="1">Uncharacterized protein</fullName>
    </submittedName>
</protein>